<comment type="catalytic activity">
    <reaction evidence="1">
        <text>ATP + protein L-histidine = ADP + protein N-phospho-L-histidine.</text>
        <dbReference type="EC" id="2.7.13.3"/>
    </reaction>
</comment>
<feature type="domain" description="PAC" evidence="17">
    <location>
        <begin position="154"/>
        <end position="206"/>
    </location>
</feature>
<dbReference type="CDD" id="cd00082">
    <property type="entry name" value="HisKA"/>
    <property type="match status" value="1"/>
</dbReference>
<dbReference type="Pfam" id="PF13426">
    <property type="entry name" value="PAS_9"/>
    <property type="match status" value="1"/>
</dbReference>
<evidence type="ECO:0000259" key="17">
    <source>
        <dbReference type="PROSITE" id="PS50113"/>
    </source>
</evidence>
<evidence type="ECO:0000256" key="5">
    <source>
        <dbReference type="ARBA" id="ARBA00022679"/>
    </source>
</evidence>
<evidence type="ECO:0000256" key="12">
    <source>
        <dbReference type="PROSITE-ProRule" id="PRU00169"/>
    </source>
</evidence>
<evidence type="ECO:0000256" key="11">
    <source>
        <dbReference type="ARBA" id="ARBA00023306"/>
    </source>
</evidence>
<feature type="domain" description="PAS" evidence="16">
    <location>
        <begin position="80"/>
        <end position="119"/>
    </location>
</feature>
<dbReference type="SMART" id="SM00086">
    <property type="entry name" value="PAC"/>
    <property type="match status" value="1"/>
</dbReference>
<dbReference type="Gene3D" id="3.30.450.20">
    <property type="entry name" value="PAS domain"/>
    <property type="match status" value="1"/>
</dbReference>
<evidence type="ECO:0000256" key="7">
    <source>
        <dbReference type="ARBA" id="ARBA00022777"/>
    </source>
</evidence>
<evidence type="ECO:0000313" key="18">
    <source>
        <dbReference type="EMBL" id="SEM66951.1"/>
    </source>
</evidence>
<evidence type="ECO:0000256" key="1">
    <source>
        <dbReference type="ARBA" id="ARBA00000085"/>
    </source>
</evidence>
<dbReference type="FunFam" id="1.10.287.130:FF:000038">
    <property type="entry name" value="Sensory transduction histidine kinase"/>
    <property type="match status" value="1"/>
</dbReference>
<keyword evidence="9" id="KW-0902">Two-component regulatory system</keyword>
<keyword evidence="19" id="KW-1185">Reference proteome</keyword>
<dbReference type="InterPro" id="IPR003661">
    <property type="entry name" value="HisK_dim/P_dom"/>
</dbReference>
<dbReference type="PROSITE" id="PS50110">
    <property type="entry name" value="RESPONSE_REGULATORY"/>
    <property type="match status" value="2"/>
</dbReference>
<feature type="domain" description="Response regulatory" evidence="15">
    <location>
        <begin position="614"/>
        <end position="733"/>
    </location>
</feature>
<dbReference type="Pfam" id="PF00512">
    <property type="entry name" value="HisKA"/>
    <property type="match status" value="1"/>
</dbReference>
<dbReference type="SUPFAM" id="SSF55874">
    <property type="entry name" value="ATPase domain of HSP90 chaperone/DNA topoisomerase II/histidine kinase"/>
    <property type="match status" value="1"/>
</dbReference>
<dbReference type="FunFam" id="3.40.50.2300:FF:000146">
    <property type="entry name" value="Putative two-component response regulator SSK1p"/>
    <property type="match status" value="1"/>
</dbReference>
<feature type="domain" description="Histidine kinase" evidence="14">
    <location>
        <begin position="224"/>
        <end position="451"/>
    </location>
</feature>
<dbReference type="CDD" id="cd17546">
    <property type="entry name" value="REC_hyHK_CKI1_RcsC-like"/>
    <property type="match status" value="2"/>
</dbReference>
<dbReference type="GO" id="GO:0016020">
    <property type="term" value="C:membrane"/>
    <property type="evidence" value="ECO:0007669"/>
    <property type="project" value="UniProtKB-SubCell"/>
</dbReference>
<dbReference type="Pfam" id="PF02518">
    <property type="entry name" value="HATPase_c"/>
    <property type="match status" value="1"/>
</dbReference>
<dbReference type="SUPFAM" id="SSF47384">
    <property type="entry name" value="Homodimeric domain of signal transducing histidine kinase"/>
    <property type="match status" value="1"/>
</dbReference>
<dbReference type="InterPro" id="IPR004358">
    <property type="entry name" value="Sig_transdc_His_kin-like_C"/>
</dbReference>
<comment type="subcellular location">
    <subcellularLocation>
        <location evidence="2">Membrane</location>
    </subcellularLocation>
</comment>
<evidence type="ECO:0000256" key="6">
    <source>
        <dbReference type="ARBA" id="ARBA00022741"/>
    </source>
</evidence>
<dbReference type="InterPro" id="IPR036097">
    <property type="entry name" value="HisK_dim/P_sf"/>
</dbReference>
<evidence type="ECO:0000256" key="4">
    <source>
        <dbReference type="ARBA" id="ARBA00022553"/>
    </source>
</evidence>
<dbReference type="InterPro" id="IPR000014">
    <property type="entry name" value="PAS"/>
</dbReference>
<dbReference type="InterPro" id="IPR000700">
    <property type="entry name" value="PAS-assoc_C"/>
</dbReference>
<dbReference type="PROSITE" id="PS50109">
    <property type="entry name" value="HIS_KIN"/>
    <property type="match status" value="1"/>
</dbReference>
<dbReference type="InterPro" id="IPR011006">
    <property type="entry name" value="CheY-like_superfamily"/>
</dbReference>
<evidence type="ECO:0000256" key="13">
    <source>
        <dbReference type="SAM" id="Coils"/>
    </source>
</evidence>
<accession>A0A1H8A8M7</accession>
<feature type="coiled-coil region" evidence="13">
    <location>
        <begin position="1"/>
        <end position="90"/>
    </location>
</feature>
<dbReference type="GO" id="GO:0005524">
    <property type="term" value="F:ATP binding"/>
    <property type="evidence" value="ECO:0007669"/>
    <property type="project" value="UniProtKB-KW"/>
</dbReference>
<dbReference type="CDD" id="cd00130">
    <property type="entry name" value="PAS"/>
    <property type="match status" value="1"/>
</dbReference>
<dbReference type="InterPro" id="IPR005467">
    <property type="entry name" value="His_kinase_dom"/>
</dbReference>
<proteinExistence type="predicted"/>
<gene>
    <name evidence="18" type="ORF">SAMN04489760_13218</name>
</gene>
<protein>
    <recommendedName>
        <fullName evidence="3">histidine kinase</fullName>
        <ecNumber evidence="3">2.7.13.3</ecNumber>
    </recommendedName>
</protein>
<evidence type="ECO:0000256" key="10">
    <source>
        <dbReference type="ARBA" id="ARBA00023136"/>
    </source>
</evidence>
<dbReference type="SUPFAM" id="SSF52172">
    <property type="entry name" value="CheY-like"/>
    <property type="match status" value="2"/>
</dbReference>
<reference evidence="18 19" key="1">
    <citation type="submission" date="2016-10" db="EMBL/GenBank/DDBJ databases">
        <authorList>
            <person name="de Groot N.N."/>
        </authorList>
    </citation>
    <scope>NUCLEOTIDE SEQUENCE [LARGE SCALE GENOMIC DNA]</scope>
    <source>
        <strain evidence="18 19">DSM 8423</strain>
    </source>
</reference>
<dbReference type="PRINTS" id="PR00344">
    <property type="entry name" value="BCTRLSENSOR"/>
</dbReference>
<evidence type="ECO:0000256" key="3">
    <source>
        <dbReference type="ARBA" id="ARBA00012438"/>
    </source>
</evidence>
<keyword evidence="13" id="KW-0175">Coiled coil</keyword>
<feature type="domain" description="Response regulatory" evidence="15">
    <location>
        <begin position="470"/>
        <end position="591"/>
    </location>
</feature>
<evidence type="ECO:0000256" key="9">
    <source>
        <dbReference type="ARBA" id="ARBA00023012"/>
    </source>
</evidence>
<dbReference type="EMBL" id="FOBS01000032">
    <property type="protein sequence ID" value="SEM66951.1"/>
    <property type="molecule type" value="Genomic_DNA"/>
</dbReference>
<dbReference type="Gene3D" id="3.40.50.2300">
    <property type="match status" value="2"/>
</dbReference>
<keyword evidence="4 12" id="KW-0597">Phosphoprotein</keyword>
<feature type="modified residue" description="4-aspartylphosphate" evidence="12">
    <location>
        <position position="524"/>
    </location>
</feature>
<keyword evidence="8" id="KW-0067">ATP-binding</keyword>
<evidence type="ECO:0000259" key="14">
    <source>
        <dbReference type="PROSITE" id="PS50109"/>
    </source>
</evidence>
<dbReference type="PANTHER" id="PTHR45339">
    <property type="entry name" value="HYBRID SIGNAL TRANSDUCTION HISTIDINE KINASE J"/>
    <property type="match status" value="1"/>
</dbReference>
<dbReference type="Gene3D" id="3.30.565.10">
    <property type="entry name" value="Histidine kinase-like ATPase, C-terminal domain"/>
    <property type="match status" value="1"/>
</dbReference>
<dbReference type="RefSeq" id="WP_175476601.1">
    <property type="nucleotide sequence ID" value="NZ_FOBS01000032.1"/>
</dbReference>
<keyword evidence="6" id="KW-0547">Nucleotide-binding</keyword>
<dbReference type="FunFam" id="3.30.565.10:FF:000010">
    <property type="entry name" value="Sensor histidine kinase RcsC"/>
    <property type="match status" value="1"/>
</dbReference>
<dbReference type="PROSITE" id="PS50113">
    <property type="entry name" value="PAC"/>
    <property type="match status" value="1"/>
</dbReference>
<dbReference type="InterPro" id="IPR036890">
    <property type="entry name" value="HATPase_C_sf"/>
</dbReference>
<feature type="modified residue" description="4-aspartylphosphate" evidence="12">
    <location>
        <position position="663"/>
    </location>
</feature>
<sequence length="738" mass="82399">MRDEDKTKEQLLCELKELRKRIVELETGEEETRGKSEAEREVYKLNEELEKRIAERTRQLDAINEMLKKLSEREAALQESEERYRTLVENVNIGVYRVTAGAPGRFVQVNPAIVKMFGYDSIDEFMLVPVAQTYQDPEKMLKFGRKIERFGVVKDEELRLQKKDGTPIWASATARAQYDADGRIKWIDGVIEDISERKQAEEALCKAKEEAEAANRAKSDFLASMSHEIRTPMHAILGMAELLSETPLTPEQHKYVEVFKNAGENLLSVINDILDLSKVEAGQLELENVDFDLAEIVEKAGEVLAIRAHGKGLELACHILSDVPVDLVGDPIRLRQILLNLVGNAVKFTEQGEIVLAVRTHDPQAFVRENAEVVELLFSVSDTGIGIPKEKIDMIFEKFTQVDSSTTRKYGGTGLGLSISKRLVELMGGRIWISSESGKGTRVFFTARFGIQKEHKKRADLRDVKIKGLHALIVDDNATNRMILREILSGWGVLGAEAEDGETAIAEMKRAKGSGIPYDLILLDYVMPFLDGCGVAERMKEEQLVEGATIVMLTSDLGRGDPVRFQELGIAGYLTKPVKRAELKDGILAAVGKAKAAVGEPSAPVVPEAHAPLRILLAEDSEDNRLLLLSYLKKMPYQIDTAENGAVAVEKFKAGKYDLVLMDIQMPLMDGYAATREIRKWEREKSVPETPIIALTAYAYKEDRQKSFDAGCNGHLIKPIKKADLLEAIKEYTGGMRE</sequence>
<dbReference type="InterPro" id="IPR035965">
    <property type="entry name" value="PAS-like_dom_sf"/>
</dbReference>
<dbReference type="SUPFAM" id="SSF55785">
    <property type="entry name" value="PYP-like sensor domain (PAS domain)"/>
    <property type="match status" value="1"/>
</dbReference>
<dbReference type="NCBIfam" id="TIGR00229">
    <property type="entry name" value="sensory_box"/>
    <property type="match status" value="1"/>
</dbReference>
<evidence type="ECO:0000313" key="19">
    <source>
        <dbReference type="Proteomes" id="UP000198744"/>
    </source>
</evidence>
<dbReference type="AlphaFoldDB" id="A0A1H8A8M7"/>
<dbReference type="Gene3D" id="1.10.287.130">
    <property type="match status" value="1"/>
</dbReference>
<keyword evidence="11" id="KW-0131">Cell cycle</keyword>
<dbReference type="InterPro" id="IPR003594">
    <property type="entry name" value="HATPase_dom"/>
</dbReference>
<dbReference type="PROSITE" id="PS50112">
    <property type="entry name" value="PAS"/>
    <property type="match status" value="1"/>
</dbReference>
<dbReference type="CDD" id="cd16922">
    <property type="entry name" value="HATPase_EvgS-ArcB-TorS-like"/>
    <property type="match status" value="1"/>
</dbReference>
<dbReference type="EC" id="2.7.13.3" evidence="3"/>
<dbReference type="SMART" id="SM00387">
    <property type="entry name" value="HATPase_c"/>
    <property type="match status" value="1"/>
</dbReference>
<keyword evidence="5" id="KW-0808">Transferase</keyword>
<keyword evidence="10" id="KW-0472">Membrane</keyword>
<dbReference type="InterPro" id="IPR001610">
    <property type="entry name" value="PAC"/>
</dbReference>
<dbReference type="SMART" id="SM00388">
    <property type="entry name" value="HisKA"/>
    <property type="match status" value="1"/>
</dbReference>
<evidence type="ECO:0000259" key="16">
    <source>
        <dbReference type="PROSITE" id="PS50112"/>
    </source>
</evidence>
<dbReference type="STRING" id="43775.SAMN04489760_13218"/>
<organism evidence="18 19">
    <name type="scientific">Syntrophus gentianae</name>
    <dbReference type="NCBI Taxonomy" id="43775"/>
    <lineage>
        <taxon>Bacteria</taxon>
        <taxon>Pseudomonadati</taxon>
        <taxon>Thermodesulfobacteriota</taxon>
        <taxon>Syntrophia</taxon>
        <taxon>Syntrophales</taxon>
        <taxon>Syntrophaceae</taxon>
        <taxon>Syntrophus</taxon>
    </lineage>
</organism>
<dbReference type="SMART" id="SM00448">
    <property type="entry name" value="REC"/>
    <property type="match status" value="2"/>
</dbReference>
<evidence type="ECO:0000259" key="15">
    <source>
        <dbReference type="PROSITE" id="PS50110"/>
    </source>
</evidence>
<dbReference type="Pfam" id="PF00072">
    <property type="entry name" value="Response_reg"/>
    <property type="match status" value="2"/>
</dbReference>
<dbReference type="Proteomes" id="UP000198744">
    <property type="component" value="Unassembled WGS sequence"/>
</dbReference>
<evidence type="ECO:0000256" key="2">
    <source>
        <dbReference type="ARBA" id="ARBA00004370"/>
    </source>
</evidence>
<dbReference type="GO" id="GO:0000155">
    <property type="term" value="F:phosphorelay sensor kinase activity"/>
    <property type="evidence" value="ECO:0007669"/>
    <property type="project" value="InterPro"/>
</dbReference>
<evidence type="ECO:0000256" key="8">
    <source>
        <dbReference type="ARBA" id="ARBA00022840"/>
    </source>
</evidence>
<keyword evidence="7" id="KW-0418">Kinase</keyword>
<name>A0A1H8A8M7_9BACT</name>
<dbReference type="PANTHER" id="PTHR45339:SF1">
    <property type="entry name" value="HYBRID SIGNAL TRANSDUCTION HISTIDINE KINASE J"/>
    <property type="match status" value="1"/>
</dbReference>
<dbReference type="InterPro" id="IPR001789">
    <property type="entry name" value="Sig_transdc_resp-reg_receiver"/>
</dbReference>